<dbReference type="SUPFAM" id="SSF88659">
    <property type="entry name" value="Sigma3 and sigma4 domains of RNA polymerase sigma factors"/>
    <property type="match status" value="1"/>
</dbReference>
<evidence type="ECO:0000256" key="1">
    <source>
        <dbReference type="ARBA" id="ARBA00007788"/>
    </source>
</evidence>
<keyword evidence="2" id="KW-0805">Transcription regulation</keyword>
<dbReference type="Gene3D" id="1.10.10.10">
    <property type="entry name" value="Winged helix-like DNA-binding domain superfamily/Winged helix DNA-binding domain"/>
    <property type="match status" value="1"/>
</dbReference>
<dbReference type="Proteomes" id="UP000184404">
    <property type="component" value="Unassembled WGS sequence"/>
</dbReference>
<evidence type="ECO:0000256" key="4">
    <source>
        <dbReference type="ARBA" id="ARBA00023125"/>
    </source>
</evidence>
<dbReference type="Pfam" id="PF04542">
    <property type="entry name" value="Sigma70_r2"/>
    <property type="match status" value="1"/>
</dbReference>
<dbReference type="InterPro" id="IPR013325">
    <property type="entry name" value="RNA_pol_sigma_r2"/>
</dbReference>
<comment type="similarity">
    <text evidence="1">Belongs to the sigma-70 factor family.</text>
</comment>
<evidence type="ECO:0000313" key="8">
    <source>
        <dbReference type="Proteomes" id="UP000184404"/>
    </source>
</evidence>
<proteinExistence type="inferred from homology"/>
<dbReference type="NCBIfam" id="TIGR02937">
    <property type="entry name" value="sigma70-ECF"/>
    <property type="match status" value="1"/>
</dbReference>
<sequence length="213" mass="24334">MEQLEQYIHELNKIKLLTSDREAELWKAFKEKGDTAARKELIQSYQPLVFKQALPYRFMDNIMDVLQEGTVGLIEAVESYEPSRGVAFSLFAVHRIRGRMLNFLKKEGRSDLACIDGAVDDDGFSLKEQIADPCASVSEMAESHELSARVREALLRLPQKERIVLEEVCIGSADVGTAAEQLQVSESHIYRLQKTGIRRIRGMMSRFMQHWKS</sequence>
<evidence type="ECO:0000259" key="6">
    <source>
        <dbReference type="PROSITE" id="PS00715"/>
    </source>
</evidence>
<dbReference type="PROSITE" id="PS00715">
    <property type="entry name" value="SIGMA70_1"/>
    <property type="match status" value="1"/>
</dbReference>
<evidence type="ECO:0000256" key="5">
    <source>
        <dbReference type="ARBA" id="ARBA00023163"/>
    </source>
</evidence>
<keyword evidence="5" id="KW-0804">Transcription</keyword>
<dbReference type="EMBL" id="FQUG01000002">
    <property type="protein sequence ID" value="SHE29802.1"/>
    <property type="molecule type" value="Genomic_DNA"/>
</dbReference>
<dbReference type="InterPro" id="IPR007627">
    <property type="entry name" value="RNA_pol_sigma70_r2"/>
</dbReference>
<dbReference type="SUPFAM" id="SSF88946">
    <property type="entry name" value="Sigma2 domain of RNA polymerase sigma factors"/>
    <property type="match status" value="1"/>
</dbReference>
<dbReference type="PANTHER" id="PTHR30376">
    <property type="entry name" value="SIGMA FACTOR RPOH HEAT SHOCK RELATED"/>
    <property type="match status" value="1"/>
</dbReference>
<dbReference type="RefSeq" id="WP_072934216.1">
    <property type="nucleotide sequence ID" value="NZ_FQUG01000002.1"/>
</dbReference>
<dbReference type="GO" id="GO:0006352">
    <property type="term" value="P:DNA-templated transcription initiation"/>
    <property type="evidence" value="ECO:0007669"/>
    <property type="project" value="InterPro"/>
</dbReference>
<evidence type="ECO:0000256" key="3">
    <source>
        <dbReference type="ARBA" id="ARBA00023082"/>
    </source>
</evidence>
<name>A0A1M4SC97_9FIRM</name>
<feature type="domain" description="RNA polymerase sigma-70" evidence="6">
    <location>
        <begin position="64"/>
        <end position="77"/>
    </location>
</feature>
<evidence type="ECO:0000256" key="2">
    <source>
        <dbReference type="ARBA" id="ARBA00023015"/>
    </source>
</evidence>
<dbReference type="InterPro" id="IPR014284">
    <property type="entry name" value="RNA_pol_sigma-70_dom"/>
</dbReference>
<keyword evidence="8" id="KW-1185">Reference proteome</keyword>
<dbReference type="GO" id="GO:0016987">
    <property type="term" value="F:sigma factor activity"/>
    <property type="evidence" value="ECO:0007669"/>
    <property type="project" value="UniProtKB-KW"/>
</dbReference>
<keyword evidence="4" id="KW-0238">DNA-binding</keyword>
<protein>
    <submittedName>
        <fullName evidence="7">RNA polymerase sporulation-specific sigma factor</fullName>
    </submittedName>
</protein>
<dbReference type="Gene3D" id="1.20.120.1810">
    <property type="match status" value="1"/>
</dbReference>
<dbReference type="AlphaFoldDB" id="A0A1M4SC97"/>
<dbReference type="InterPro" id="IPR050813">
    <property type="entry name" value="Sigma-70_Factor"/>
</dbReference>
<accession>A0A1M4SC97</accession>
<reference evidence="7 8" key="1">
    <citation type="submission" date="2016-11" db="EMBL/GenBank/DDBJ databases">
        <authorList>
            <person name="Jaros S."/>
            <person name="Januszkiewicz K."/>
            <person name="Wedrychowicz H."/>
        </authorList>
    </citation>
    <scope>NUCLEOTIDE SEQUENCE [LARGE SCALE GENOMIC DNA]</scope>
    <source>
        <strain evidence="7 8">DSM 10502</strain>
    </source>
</reference>
<dbReference type="InterPro" id="IPR000943">
    <property type="entry name" value="RNA_pol_sigma70"/>
</dbReference>
<keyword evidence="3" id="KW-0731">Sigma factor</keyword>
<dbReference type="PANTHER" id="PTHR30376:SF3">
    <property type="entry name" value="RNA POLYMERASE SIGMA FACTOR RPOH"/>
    <property type="match status" value="1"/>
</dbReference>
<dbReference type="InterPro" id="IPR036388">
    <property type="entry name" value="WH-like_DNA-bd_sf"/>
</dbReference>
<dbReference type="GO" id="GO:0003677">
    <property type="term" value="F:DNA binding"/>
    <property type="evidence" value="ECO:0007669"/>
    <property type="project" value="UniProtKB-KW"/>
</dbReference>
<dbReference type="STRING" id="1123243.SAMN02745190_00080"/>
<organism evidence="7 8">
    <name type="scientific">Schwartzia succinivorans DSM 10502</name>
    <dbReference type="NCBI Taxonomy" id="1123243"/>
    <lineage>
        <taxon>Bacteria</taxon>
        <taxon>Bacillati</taxon>
        <taxon>Bacillota</taxon>
        <taxon>Negativicutes</taxon>
        <taxon>Selenomonadales</taxon>
        <taxon>Selenomonadaceae</taxon>
        <taxon>Schwartzia</taxon>
    </lineage>
</organism>
<dbReference type="InterPro" id="IPR013324">
    <property type="entry name" value="RNA_pol_sigma_r3/r4-like"/>
</dbReference>
<gene>
    <name evidence="7" type="ORF">SAMN02745190_00080</name>
</gene>
<evidence type="ECO:0000313" key="7">
    <source>
        <dbReference type="EMBL" id="SHE29802.1"/>
    </source>
</evidence>